<evidence type="ECO:0000313" key="2">
    <source>
        <dbReference type="Proteomes" id="UP000664052"/>
    </source>
</evidence>
<dbReference type="EMBL" id="JAFIMU010000004">
    <property type="protein sequence ID" value="MBN8227555.1"/>
    <property type="molecule type" value="Genomic_DNA"/>
</dbReference>
<evidence type="ECO:0000313" key="1">
    <source>
        <dbReference type="EMBL" id="MBN8227555.1"/>
    </source>
</evidence>
<sequence length="246" mass="28925">MEINDSNVDLVDYVQFTGKPKKGQMLRYLLATQVRKRYLEQPSIDWIRQIKGAALTGNPERLIEIYYIDRRGACSETLTTMFGNGDHRQPLPFQKQILGLVPDNKTDLETHYFTQMSYINSRMSHEAMLEPYLLYTTITVDSEKKVDRFSELKRRLLPVFLQNGLRLIVAGQKISETSNEFEILNIWDFRETEDLEYLMMQLSDNQDYFELNNLGTQDQHIFRNVSRHYQFSPLLSRPNVRPESNA</sequence>
<protein>
    <submittedName>
        <fullName evidence="1">Uncharacterized protein</fullName>
    </submittedName>
</protein>
<gene>
    <name evidence="1" type="ORF">JYK02_08550</name>
</gene>
<name>A0ABS3D7A3_9BACT</name>
<comment type="caution">
    <text evidence="1">The sequence shown here is derived from an EMBL/GenBank/DDBJ whole genome shotgun (WGS) entry which is preliminary data.</text>
</comment>
<keyword evidence="2" id="KW-1185">Reference proteome</keyword>
<dbReference type="RefSeq" id="WP_207050399.1">
    <property type="nucleotide sequence ID" value="NZ_JAFIMU010000004.1"/>
</dbReference>
<dbReference type="Proteomes" id="UP000664052">
    <property type="component" value="Unassembled WGS sequence"/>
</dbReference>
<accession>A0ABS3D7A3</accession>
<reference evidence="1 2" key="1">
    <citation type="submission" date="2021-02" db="EMBL/GenBank/DDBJ databases">
        <title>De Novo genome assembly of isolated myxobacteria.</title>
        <authorList>
            <person name="Stevens D.C."/>
        </authorList>
    </citation>
    <scope>NUCLEOTIDE SEQUENCE [LARGE SCALE GENOMIC DNA]</scope>
    <source>
        <strain evidence="1 2">ATCC 29039</strain>
    </source>
</reference>
<proteinExistence type="predicted"/>
<organism evidence="1 2">
    <name type="scientific">Corallococcus macrosporus</name>
    <dbReference type="NCBI Taxonomy" id="35"/>
    <lineage>
        <taxon>Bacteria</taxon>
        <taxon>Pseudomonadati</taxon>
        <taxon>Myxococcota</taxon>
        <taxon>Myxococcia</taxon>
        <taxon>Myxococcales</taxon>
        <taxon>Cystobacterineae</taxon>
        <taxon>Myxococcaceae</taxon>
        <taxon>Corallococcus</taxon>
    </lineage>
</organism>